<reference evidence="1 2" key="1">
    <citation type="submission" date="2024-10" db="EMBL/GenBank/DDBJ databases">
        <title>The Natural Products Discovery Center: Release of the First 8490 Sequenced Strains for Exploring Actinobacteria Biosynthetic Diversity.</title>
        <authorList>
            <person name="Kalkreuter E."/>
            <person name="Kautsar S.A."/>
            <person name="Yang D."/>
            <person name="Bader C.D."/>
            <person name="Teijaro C.N."/>
            <person name="Fluegel L."/>
            <person name="Davis C.M."/>
            <person name="Simpson J.R."/>
            <person name="Lauterbach L."/>
            <person name="Steele A.D."/>
            <person name="Gui C."/>
            <person name="Meng S."/>
            <person name="Li G."/>
            <person name="Viehrig K."/>
            <person name="Ye F."/>
            <person name="Su P."/>
            <person name="Kiefer A.F."/>
            <person name="Nichols A."/>
            <person name="Cepeda A.J."/>
            <person name="Yan W."/>
            <person name="Fan B."/>
            <person name="Jiang Y."/>
            <person name="Adhikari A."/>
            <person name="Zheng C.-J."/>
            <person name="Schuster L."/>
            <person name="Cowan T.M."/>
            <person name="Smanski M.J."/>
            <person name="Chevrette M.G."/>
            <person name="De Carvalho L.P.S."/>
            <person name="Shen B."/>
        </authorList>
    </citation>
    <scope>NUCLEOTIDE SEQUENCE [LARGE SCALE GENOMIC DNA]</scope>
    <source>
        <strain evidence="1 2">NPDC020568</strain>
    </source>
</reference>
<organism evidence="1 2">
    <name type="scientific">Nocardia carnea</name>
    <dbReference type="NCBI Taxonomy" id="37328"/>
    <lineage>
        <taxon>Bacteria</taxon>
        <taxon>Bacillati</taxon>
        <taxon>Actinomycetota</taxon>
        <taxon>Actinomycetes</taxon>
        <taxon>Mycobacteriales</taxon>
        <taxon>Nocardiaceae</taxon>
        <taxon>Nocardia</taxon>
    </lineage>
</organism>
<comment type="caution">
    <text evidence="1">The sequence shown here is derived from an EMBL/GenBank/DDBJ whole genome shotgun (WGS) entry which is preliminary data.</text>
</comment>
<name>A0ABW7TP34_9NOCA</name>
<evidence type="ECO:0000313" key="2">
    <source>
        <dbReference type="Proteomes" id="UP001611263"/>
    </source>
</evidence>
<keyword evidence="2" id="KW-1185">Reference proteome</keyword>
<dbReference type="GeneID" id="93509546"/>
<gene>
    <name evidence="1" type="ORF">ACH4WX_11910</name>
</gene>
<dbReference type="EMBL" id="JBIRUQ010000002">
    <property type="protein sequence ID" value="MFI1461413.1"/>
    <property type="molecule type" value="Genomic_DNA"/>
</dbReference>
<evidence type="ECO:0000313" key="1">
    <source>
        <dbReference type="EMBL" id="MFI1461413.1"/>
    </source>
</evidence>
<dbReference type="RefSeq" id="WP_156052327.1">
    <property type="nucleotide sequence ID" value="NZ_JBIRUQ010000002.1"/>
</dbReference>
<protein>
    <submittedName>
        <fullName evidence="1">Uncharacterized protein</fullName>
    </submittedName>
</protein>
<dbReference type="Proteomes" id="UP001611263">
    <property type="component" value="Unassembled WGS sequence"/>
</dbReference>
<sequence>MIRHKVAHRALPQLPEHWVEISDAKDGRTINTTLARSTFTMFLQLADQTIRGITEAAEYNDPNELWLPEDWLTGAIRPQRGVTEPDQLQLWFGRSLVTDSTSRSRHD</sequence>
<accession>A0ABW7TP34</accession>
<proteinExistence type="predicted"/>